<accession>A0A9R1P8U0</accession>
<dbReference type="InterPro" id="IPR032675">
    <property type="entry name" value="LRR_dom_sf"/>
</dbReference>
<evidence type="ECO:0000259" key="1">
    <source>
        <dbReference type="Pfam" id="PF12937"/>
    </source>
</evidence>
<evidence type="ECO:0008006" key="5">
    <source>
        <dbReference type="Google" id="ProtNLM"/>
    </source>
</evidence>
<evidence type="ECO:0000313" key="4">
    <source>
        <dbReference type="Proteomes" id="UP000324705"/>
    </source>
</evidence>
<dbReference type="Proteomes" id="UP000324705">
    <property type="component" value="Chromosome 2A"/>
</dbReference>
<dbReference type="SUPFAM" id="SSF81383">
    <property type="entry name" value="F-box domain"/>
    <property type="match status" value="1"/>
</dbReference>
<protein>
    <recommendedName>
        <fullName evidence="5">F-box domain-containing protein</fullName>
    </recommendedName>
</protein>
<dbReference type="EMBL" id="LT934113">
    <property type="protein sequence ID" value="VAH38871.1"/>
    <property type="molecule type" value="Genomic_DNA"/>
</dbReference>
<dbReference type="Pfam" id="PF12937">
    <property type="entry name" value="F-box-like"/>
    <property type="match status" value="1"/>
</dbReference>
<dbReference type="SUPFAM" id="SSF52047">
    <property type="entry name" value="RNI-like"/>
    <property type="match status" value="1"/>
</dbReference>
<feature type="domain" description="F-box" evidence="1">
    <location>
        <begin position="36"/>
        <end position="66"/>
    </location>
</feature>
<organism evidence="3 4">
    <name type="scientific">Triticum turgidum subsp. durum</name>
    <name type="common">Durum wheat</name>
    <name type="synonym">Triticum durum</name>
    <dbReference type="NCBI Taxonomy" id="4567"/>
    <lineage>
        <taxon>Eukaryota</taxon>
        <taxon>Viridiplantae</taxon>
        <taxon>Streptophyta</taxon>
        <taxon>Embryophyta</taxon>
        <taxon>Tracheophyta</taxon>
        <taxon>Spermatophyta</taxon>
        <taxon>Magnoliopsida</taxon>
        <taxon>Liliopsida</taxon>
        <taxon>Poales</taxon>
        <taxon>Poaceae</taxon>
        <taxon>BOP clade</taxon>
        <taxon>Pooideae</taxon>
        <taxon>Triticodae</taxon>
        <taxon>Triticeae</taxon>
        <taxon>Triticinae</taxon>
        <taxon>Triticum</taxon>
    </lineage>
</organism>
<dbReference type="Pfam" id="PF23622">
    <property type="entry name" value="LRR_At1g61320_AtMIF1"/>
    <property type="match status" value="1"/>
</dbReference>
<dbReference type="InterPro" id="IPR055357">
    <property type="entry name" value="LRR_At1g61320_AtMIF1"/>
</dbReference>
<dbReference type="PANTHER" id="PTHR34145">
    <property type="entry name" value="OS02G0105600 PROTEIN"/>
    <property type="match status" value="1"/>
</dbReference>
<name>A0A9R1P8U0_TRITD</name>
<proteinExistence type="predicted"/>
<dbReference type="InterPro" id="IPR036047">
    <property type="entry name" value="F-box-like_dom_sf"/>
</dbReference>
<dbReference type="InterPro" id="IPR001810">
    <property type="entry name" value="F-box_dom"/>
</dbReference>
<dbReference type="AlphaFoldDB" id="A0A9R1P8U0"/>
<dbReference type="PANTHER" id="PTHR34145:SF67">
    <property type="entry name" value="F-BOX DOMAIN-CONTAINING PROTEIN"/>
    <property type="match status" value="1"/>
</dbReference>
<reference evidence="3 4" key="1">
    <citation type="submission" date="2017-09" db="EMBL/GenBank/DDBJ databases">
        <authorList>
            <consortium name="International Durum Wheat Genome Sequencing Consortium (IDWGSC)"/>
            <person name="Milanesi L."/>
        </authorList>
    </citation>
    <scope>NUCLEOTIDE SEQUENCE [LARGE SCALE GENOMIC DNA]</scope>
    <source>
        <strain evidence="4">cv. Svevo</strain>
    </source>
</reference>
<dbReference type="Gene3D" id="3.80.10.10">
    <property type="entry name" value="Ribonuclease Inhibitor"/>
    <property type="match status" value="1"/>
</dbReference>
<dbReference type="OMA" id="NANYERW"/>
<keyword evidence="4" id="KW-1185">Reference proteome</keyword>
<dbReference type="InterPro" id="IPR053772">
    <property type="entry name" value="At1g61320/At1g61330-like"/>
</dbReference>
<gene>
    <name evidence="3" type="ORF">TRITD_2Av1G286800</name>
</gene>
<dbReference type="Gene3D" id="1.20.1280.50">
    <property type="match status" value="1"/>
</dbReference>
<sequence length="524" mass="58511">MGIHAAACTTKQWLRELFTPPCAHGGSACRRREPVFDKLPVDIIHHIHSLLPVRDAARAACVCRGFLRSWRCYTNLTLSVETLGLTGKKYKDDADIFLMDAKILINVVDKILRNHSRHGMEISRLDLELYPCKNIDASYLDRWLQITAVRPGIKELKLVLCRSMKKEYIFPCSVLSNEAAASSVRSLELHACAFHPTTTLGWLSRLETLCLYRVNITDEGLGHLLSKSFSLGQIDIINCSKIICLKIPCTLQKLNVLKVSWCGRLQAVEINAPNLSTLHFIGALVEISVADPSQLQDVHLIGPSHLLSYARAKLSYTAPNVKSLSLISLWENVDIPMMPSKFPYLTKLTIDILRSLQGCFIRFDVLSLVSFLDASPALDSFTLHVGQDTLRPDDSVVGGDNANYERWQPQCRHDHLRQVTITGFCSSKKLAQFVIYLLESSPRLDCLTLDTTPGPRYSTKCGITRKHTSSKKMGICCPMMTESNIAEAQRAVEVANTYIAGRVPSGVGFQVLEPCSECNNPKRR</sequence>
<evidence type="ECO:0000313" key="3">
    <source>
        <dbReference type="EMBL" id="VAH38871.1"/>
    </source>
</evidence>
<dbReference type="Gramene" id="TRITD2Av1G286800.1">
    <property type="protein sequence ID" value="TRITD2Av1G286800.1"/>
    <property type="gene ID" value="TRITD2Av1G286800"/>
</dbReference>
<feature type="domain" description="At1g61320/AtMIF1 LRR" evidence="2">
    <location>
        <begin position="111"/>
        <end position="516"/>
    </location>
</feature>
<evidence type="ECO:0000259" key="2">
    <source>
        <dbReference type="Pfam" id="PF23622"/>
    </source>
</evidence>